<keyword evidence="2" id="KW-1185">Reference proteome</keyword>
<reference evidence="1 2" key="1">
    <citation type="submission" date="2024-06" db="EMBL/GenBank/DDBJ databases">
        <title>The Natural Products Discovery Center: Release of the First 8490 Sequenced Strains for Exploring Actinobacteria Biosynthetic Diversity.</title>
        <authorList>
            <person name="Kalkreuter E."/>
            <person name="Kautsar S.A."/>
            <person name="Yang D."/>
            <person name="Bader C.D."/>
            <person name="Teijaro C.N."/>
            <person name="Fluegel L."/>
            <person name="Davis C.M."/>
            <person name="Simpson J.R."/>
            <person name="Lauterbach L."/>
            <person name="Steele A.D."/>
            <person name="Gui C."/>
            <person name="Meng S."/>
            <person name="Li G."/>
            <person name="Viehrig K."/>
            <person name="Ye F."/>
            <person name="Su P."/>
            <person name="Kiefer A.F."/>
            <person name="Nichols A."/>
            <person name="Cepeda A.J."/>
            <person name="Yan W."/>
            <person name="Fan B."/>
            <person name="Jiang Y."/>
            <person name="Adhikari A."/>
            <person name="Zheng C.-J."/>
            <person name="Schuster L."/>
            <person name="Cowan T.M."/>
            <person name="Smanski M.J."/>
            <person name="Chevrette M.G."/>
            <person name="De Carvalho L.P.S."/>
            <person name="Shen B."/>
        </authorList>
    </citation>
    <scope>NUCLEOTIDE SEQUENCE [LARGE SCALE GENOMIC DNA]</scope>
    <source>
        <strain evidence="1 2">NPDC019583</strain>
    </source>
</reference>
<proteinExistence type="predicted"/>
<organism evidence="1 2">
    <name type="scientific">Streptomyces olindensis</name>
    <dbReference type="NCBI Taxonomy" id="358823"/>
    <lineage>
        <taxon>Bacteria</taxon>
        <taxon>Bacillati</taxon>
        <taxon>Actinomycetota</taxon>
        <taxon>Actinomycetes</taxon>
        <taxon>Kitasatosporales</taxon>
        <taxon>Streptomycetaceae</taxon>
        <taxon>Streptomyces</taxon>
    </lineage>
</organism>
<accession>A0ABV2XP51</accession>
<dbReference type="RefSeq" id="WP_359785561.1">
    <property type="nucleotide sequence ID" value="NZ_JBEYBN010000004.1"/>
</dbReference>
<protein>
    <submittedName>
        <fullName evidence="1">Uncharacterized protein</fullName>
    </submittedName>
</protein>
<gene>
    <name evidence="1" type="ORF">ABZ568_04955</name>
</gene>
<comment type="caution">
    <text evidence="1">The sequence shown here is derived from an EMBL/GenBank/DDBJ whole genome shotgun (WGS) entry which is preliminary data.</text>
</comment>
<sequence length="840" mass="91907">MTMTSDNSGTAVPVLTESLDDYGPMVALAIRRPDLALTPILREPASSLPDPGPTVTMHEFLRDAAPETVELWRHFQVLWHRWAAPLDSFHPVRWYLTAVTDGPHREVHRSVDAQLQQLGRVREERLAAMARLLGADTPDVGEGAVLGWGTPEWSLPGMLLAARTGRPYLWEPTAAEAVRAAGQWSGPLTLSFPHDEVTVEQIAQLATSQSWTARGRLADGLALATRPVGFLTATSVEVLSSVVGRQLTLELPLAATTTSVFTGLDTDPEVGPDSFLLNRERSAVGYLEAMGGVNALFLSGHSREDLFHLGPDALCGRSAQNTPFAPGSRLPACVHDGRCVKDGEVLPAHALTAPVAFFNSCNVMRLGGDGAFDPHFTLPFTYQEGSGVAAVGSRRTRFGDDNVELALAERLLRTGRSVGEVVRLVNNAIPLWGREAPDYLVLGDQQFTPFAAGADRAQVATRATDGQAVEVLFTEVESELLELRLPSPGPDPSVRVLDAVGPDGQPCDIDLRTAIALEEDGSARLFVFSWQTLRLNSLSLRVEPVRPHQDLVQDLGRVLTNATAYRRLLRTYLPGFDNTEQELRARATALTRRRAESRTTPRALREADAAADDLRATVARLDEALCDHLLGRIGSGAFVWLEQFESVDGTFQVTRHLPPTVCPYCRARVVLREYRHDYHPQAAREFALCSTCGNVWDVAGGIHPPIALGEDTARRGGEHAQGVLITNNQDRPLRGAVGLRLYQSDQHGVSVSPGAQVVEVPPRSSREYWFTLKLPDGLPAHMEFLRGFFVSNLDVSVFQRNLWIKPAQDAADRPRRTPPPVTVWPPTGTVLSEVMTRRHP</sequence>
<evidence type="ECO:0000313" key="2">
    <source>
        <dbReference type="Proteomes" id="UP001550603"/>
    </source>
</evidence>
<evidence type="ECO:0000313" key="1">
    <source>
        <dbReference type="EMBL" id="MEU2265787.1"/>
    </source>
</evidence>
<dbReference type="EMBL" id="JBEYBN010000004">
    <property type="protein sequence ID" value="MEU2265787.1"/>
    <property type="molecule type" value="Genomic_DNA"/>
</dbReference>
<dbReference type="Proteomes" id="UP001550603">
    <property type="component" value="Unassembled WGS sequence"/>
</dbReference>
<name>A0ABV2XP51_9ACTN</name>